<evidence type="ECO:0000313" key="3">
    <source>
        <dbReference type="Proteomes" id="UP000063699"/>
    </source>
</evidence>
<protein>
    <submittedName>
        <fullName evidence="2">Uncharacterized protein</fullName>
    </submittedName>
</protein>
<name>A0A0N9HT83_9PSEU</name>
<dbReference type="EMBL" id="CP012752">
    <property type="protein sequence ID" value="ALG06563.1"/>
    <property type="molecule type" value="Genomic_DNA"/>
</dbReference>
<proteinExistence type="predicted"/>
<gene>
    <name evidence="2" type="ORF">AOZ06_06145</name>
</gene>
<organism evidence="2 3">
    <name type="scientific">Kibdelosporangium phytohabitans</name>
    <dbReference type="NCBI Taxonomy" id="860235"/>
    <lineage>
        <taxon>Bacteria</taxon>
        <taxon>Bacillati</taxon>
        <taxon>Actinomycetota</taxon>
        <taxon>Actinomycetes</taxon>
        <taxon>Pseudonocardiales</taxon>
        <taxon>Pseudonocardiaceae</taxon>
        <taxon>Kibdelosporangium</taxon>
    </lineage>
</organism>
<keyword evidence="3" id="KW-1185">Reference proteome</keyword>
<dbReference type="STRING" id="860235.AOZ06_06145"/>
<dbReference type="RefSeq" id="WP_054288536.1">
    <property type="nucleotide sequence ID" value="NZ_CP012752.1"/>
</dbReference>
<dbReference type="AlphaFoldDB" id="A0A0N9HT83"/>
<dbReference type="Proteomes" id="UP000063699">
    <property type="component" value="Chromosome"/>
</dbReference>
<reference evidence="2 3" key="1">
    <citation type="submission" date="2015-07" db="EMBL/GenBank/DDBJ databases">
        <title>Genome sequencing of Kibdelosporangium phytohabitans.</title>
        <authorList>
            <person name="Qin S."/>
            <person name="Xing K."/>
        </authorList>
    </citation>
    <scope>NUCLEOTIDE SEQUENCE [LARGE SCALE GENOMIC DNA]</scope>
    <source>
        <strain evidence="2 3">KLBMP1111</strain>
    </source>
</reference>
<dbReference type="KEGG" id="kphy:AOZ06_06145"/>
<evidence type="ECO:0000256" key="1">
    <source>
        <dbReference type="SAM" id="MobiDB-lite"/>
    </source>
</evidence>
<accession>A0A0N9HT83</accession>
<evidence type="ECO:0000313" key="2">
    <source>
        <dbReference type="EMBL" id="ALG06563.1"/>
    </source>
</evidence>
<feature type="region of interest" description="Disordered" evidence="1">
    <location>
        <begin position="65"/>
        <end position="102"/>
    </location>
</feature>
<sequence length="102" mass="10424">MENDKSRVLTAAIRGGRDQFVAAGLAVRTDPAGPADGKLEPFKLLNSTGKSLYLGSAQVGDAKGGFGSVTVSVDNHGSMAGARRSNGPRKQAPSSPVARTGR</sequence>